<name>A0A2T7PJ93_POMCA</name>
<evidence type="ECO:0000313" key="1">
    <source>
        <dbReference type="EMBL" id="PVD33442.1"/>
    </source>
</evidence>
<gene>
    <name evidence="1" type="ORF">C0Q70_04698</name>
</gene>
<comment type="caution">
    <text evidence="1">The sequence shown here is derived from an EMBL/GenBank/DDBJ whole genome shotgun (WGS) entry which is preliminary data.</text>
</comment>
<dbReference type="OrthoDB" id="6516566at2759"/>
<accession>A0A2T7PJ93</accession>
<dbReference type="AlphaFoldDB" id="A0A2T7PJ93"/>
<keyword evidence="2" id="KW-1185">Reference proteome</keyword>
<proteinExistence type="predicted"/>
<dbReference type="EMBL" id="PZQS01000003">
    <property type="protein sequence ID" value="PVD33442.1"/>
    <property type="molecule type" value="Genomic_DNA"/>
</dbReference>
<sequence length="234" mass="26408">MFDGIPGVKARIQQWENAENSLSRKEAKDRGFRQWLYSDSSSLRRDDRKVLHQVPQTGSLRRGDGRDLRQWRDAPGQVSAEVSGEGKSLRRIRMSSTGSMLGASDALAVALQEVDGLMANSQLDLHVDPSDYTSGWRSRSGSTCSMSGTAPVARLLADLQVAVDRVSDKDRLRHLLPRDQLDFLRDWLFAEDYYLLTFMQSDPTMMFTVTREGVRLKVTRQCSCLLQQPDILVV</sequence>
<protein>
    <submittedName>
        <fullName evidence="1">Uncharacterized protein</fullName>
    </submittedName>
</protein>
<dbReference type="Proteomes" id="UP000245119">
    <property type="component" value="Linkage Group LG3"/>
</dbReference>
<evidence type="ECO:0000313" key="2">
    <source>
        <dbReference type="Proteomes" id="UP000245119"/>
    </source>
</evidence>
<reference evidence="1 2" key="1">
    <citation type="submission" date="2018-04" db="EMBL/GenBank/DDBJ databases">
        <title>The genome of golden apple snail Pomacea canaliculata provides insight into stress tolerance and invasive adaptation.</title>
        <authorList>
            <person name="Liu C."/>
            <person name="Liu B."/>
            <person name="Ren Y."/>
            <person name="Zhang Y."/>
            <person name="Wang H."/>
            <person name="Li S."/>
            <person name="Jiang F."/>
            <person name="Yin L."/>
            <person name="Zhang G."/>
            <person name="Qian W."/>
            <person name="Fan W."/>
        </authorList>
    </citation>
    <scope>NUCLEOTIDE SEQUENCE [LARGE SCALE GENOMIC DNA]</scope>
    <source>
        <strain evidence="1">SZHN2017</strain>
        <tissue evidence="1">Muscle</tissue>
    </source>
</reference>
<organism evidence="1 2">
    <name type="scientific">Pomacea canaliculata</name>
    <name type="common">Golden apple snail</name>
    <dbReference type="NCBI Taxonomy" id="400727"/>
    <lineage>
        <taxon>Eukaryota</taxon>
        <taxon>Metazoa</taxon>
        <taxon>Spiralia</taxon>
        <taxon>Lophotrochozoa</taxon>
        <taxon>Mollusca</taxon>
        <taxon>Gastropoda</taxon>
        <taxon>Caenogastropoda</taxon>
        <taxon>Architaenioglossa</taxon>
        <taxon>Ampullarioidea</taxon>
        <taxon>Ampullariidae</taxon>
        <taxon>Pomacea</taxon>
    </lineage>
</organism>